<evidence type="ECO:0000256" key="1">
    <source>
        <dbReference type="SAM" id="Phobius"/>
    </source>
</evidence>
<keyword evidence="1" id="KW-0472">Membrane</keyword>
<accession>A0AA85JCL2</accession>
<feature type="transmembrane region" description="Helical" evidence="1">
    <location>
        <begin position="79"/>
        <end position="95"/>
    </location>
</feature>
<evidence type="ECO:0000313" key="2">
    <source>
        <dbReference type="Proteomes" id="UP000050795"/>
    </source>
</evidence>
<evidence type="ECO:0000313" key="3">
    <source>
        <dbReference type="WBParaSite" id="TREG1_143770.1"/>
    </source>
</evidence>
<protein>
    <submittedName>
        <fullName evidence="3">Uncharacterized protein</fullName>
    </submittedName>
</protein>
<keyword evidence="1" id="KW-1133">Transmembrane helix</keyword>
<dbReference type="Proteomes" id="UP000050795">
    <property type="component" value="Unassembled WGS sequence"/>
</dbReference>
<sequence length="116" mass="13225">MTVCIQVISKIRQLKISVVIDLFLLLIVSLHHYSFKYSNQLLSVFLLRPLNYGRQLLNKYLLALSNALNASVRHNSAPISYPLLIICSLSSGFANRRRSNRIESIVSKVYIPISYT</sequence>
<name>A0AA85JCL2_TRIRE</name>
<feature type="transmembrane region" description="Helical" evidence="1">
    <location>
        <begin position="16"/>
        <end position="35"/>
    </location>
</feature>
<keyword evidence="1" id="KW-0812">Transmembrane</keyword>
<keyword evidence="2" id="KW-1185">Reference proteome</keyword>
<dbReference type="WBParaSite" id="TREG1_143770.1">
    <property type="protein sequence ID" value="TREG1_143770.1"/>
    <property type="gene ID" value="TREG1_143770"/>
</dbReference>
<reference evidence="2" key="1">
    <citation type="submission" date="2022-06" db="EMBL/GenBank/DDBJ databases">
        <authorList>
            <person name="Berger JAMES D."/>
            <person name="Berger JAMES D."/>
        </authorList>
    </citation>
    <scope>NUCLEOTIDE SEQUENCE [LARGE SCALE GENOMIC DNA]</scope>
</reference>
<proteinExistence type="predicted"/>
<dbReference type="AlphaFoldDB" id="A0AA85JCL2"/>
<organism evidence="2 3">
    <name type="scientific">Trichobilharzia regenti</name>
    <name type="common">Nasal bird schistosome</name>
    <dbReference type="NCBI Taxonomy" id="157069"/>
    <lineage>
        <taxon>Eukaryota</taxon>
        <taxon>Metazoa</taxon>
        <taxon>Spiralia</taxon>
        <taxon>Lophotrochozoa</taxon>
        <taxon>Platyhelminthes</taxon>
        <taxon>Trematoda</taxon>
        <taxon>Digenea</taxon>
        <taxon>Strigeidida</taxon>
        <taxon>Schistosomatoidea</taxon>
        <taxon>Schistosomatidae</taxon>
        <taxon>Trichobilharzia</taxon>
    </lineage>
</organism>
<reference evidence="3" key="2">
    <citation type="submission" date="2023-11" db="UniProtKB">
        <authorList>
            <consortium name="WormBaseParasite"/>
        </authorList>
    </citation>
    <scope>IDENTIFICATION</scope>
</reference>